<accession>A0A0E0QB47</accession>
<dbReference type="OMA" id="FRRWIGW"/>
<name>A0A0E0QB47_ORYRU</name>
<dbReference type="HOGENOM" id="CLU_2780333_0_0_1"/>
<evidence type="ECO:0000313" key="2">
    <source>
        <dbReference type="EnsemblPlants" id="ORUFI07G22890.1"/>
    </source>
</evidence>
<feature type="region of interest" description="Disordered" evidence="1">
    <location>
        <begin position="1"/>
        <end position="21"/>
    </location>
</feature>
<keyword evidence="3" id="KW-1185">Reference proteome</keyword>
<dbReference type="Gramene" id="ORUFI07G22890.1">
    <property type="protein sequence ID" value="ORUFI07G22890.1"/>
    <property type="gene ID" value="ORUFI07G22890"/>
</dbReference>
<reference evidence="3" key="1">
    <citation type="submission" date="2013-06" db="EMBL/GenBank/DDBJ databases">
        <authorList>
            <person name="Zhao Q."/>
        </authorList>
    </citation>
    <scope>NUCLEOTIDE SEQUENCE</scope>
    <source>
        <strain evidence="3">cv. W1943</strain>
    </source>
</reference>
<reference evidence="2" key="2">
    <citation type="submission" date="2015-06" db="UniProtKB">
        <authorList>
            <consortium name="EnsemblPlants"/>
        </authorList>
    </citation>
    <scope>IDENTIFICATION</scope>
</reference>
<protein>
    <submittedName>
        <fullName evidence="2">Uncharacterized protein</fullName>
    </submittedName>
</protein>
<proteinExistence type="predicted"/>
<dbReference type="AlphaFoldDB" id="A0A0E0QB47"/>
<dbReference type="Proteomes" id="UP000008022">
    <property type="component" value="Unassembled WGS sequence"/>
</dbReference>
<sequence length="69" mass="7470">MAAATPAISSEGGWPGENQGCKGSMVVAAARPRAAWSCGAPYSRRRPNRAAMFRRWIGWGKRGEKEYSA</sequence>
<evidence type="ECO:0000256" key="1">
    <source>
        <dbReference type="SAM" id="MobiDB-lite"/>
    </source>
</evidence>
<dbReference type="EnsemblPlants" id="ORUFI07G22890.1">
    <property type="protein sequence ID" value="ORUFI07G22890.1"/>
    <property type="gene ID" value="ORUFI07G22890"/>
</dbReference>
<evidence type="ECO:0000313" key="3">
    <source>
        <dbReference type="Proteomes" id="UP000008022"/>
    </source>
</evidence>
<organism evidence="2 3">
    <name type="scientific">Oryza rufipogon</name>
    <name type="common">Brownbeard rice</name>
    <name type="synonym">Asian wild rice</name>
    <dbReference type="NCBI Taxonomy" id="4529"/>
    <lineage>
        <taxon>Eukaryota</taxon>
        <taxon>Viridiplantae</taxon>
        <taxon>Streptophyta</taxon>
        <taxon>Embryophyta</taxon>
        <taxon>Tracheophyta</taxon>
        <taxon>Spermatophyta</taxon>
        <taxon>Magnoliopsida</taxon>
        <taxon>Liliopsida</taxon>
        <taxon>Poales</taxon>
        <taxon>Poaceae</taxon>
        <taxon>BOP clade</taxon>
        <taxon>Oryzoideae</taxon>
        <taxon>Oryzeae</taxon>
        <taxon>Oryzinae</taxon>
        <taxon>Oryza</taxon>
    </lineage>
</organism>